<proteinExistence type="inferred from homology"/>
<dbReference type="Gene3D" id="3.40.50.12370">
    <property type="match status" value="1"/>
</dbReference>
<dbReference type="PATRIC" id="fig|727.582.peg.935"/>
<organism evidence="6 7">
    <name type="scientific">Haemophilus influenzae</name>
    <dbReference type="NCBI Taxonomy" id="727"/>
    <lineage>
        <taxon>Bacteria</taxon>
        <taxon>Pseudomonadati</taxon>
        <taxon>Pseudomonadota</taxon>
        <taxon>Gammaproteobacteria</taxon>
        <taxon>Pasteurellales</taxon>
        <taxon>Pasteurellaceae</taxon>
        <taxon>Haemophilus</taxon>
    </lineage>
</organism>
<dbReference type="Proteomes" id="UP000050700">
    <property type="component" value="Unassembled WGS sequence"/>
</dbReference>
<dbReference type="Pfam" id="PF00582">
    <property type="entry name" value="Usp"/>
    <property type="match status" value="2"/>
</dbReference>
<keyword evidence="3" id="KW-0963">Cytoplasm</keyword>
<dbReference type="InterPro" id="IPR006015">
    <property type="entry name" value="Universal_stress_UspA"/>
</dbReference>
<feature type="domain" description="UspA" evidence="5">
    <location>
        <begin position="34"/>
        <end position="180"/>
    </location>
</feature>
<evidence type="ECO:0000313" key="6">
    <source>
        <dbReference type="EMBL" id="KIS35413.1"/>
    </source>
</evidence>
<dbReference type="CDD" id="cd23660">
    <property type="entry name" value="USP-E_repeat2"/>
    <property type="match status" value="1"/>
</dbReference>
<evidence type="ECO:0000256" key="3">
    <source>
        <dbReference type="ARBA" id="ARBA00022490"/>
    </source>
</evidence>
<gene>
    <name evidence="6" type="primary">uspE</name>
    <name evidence="6" type="ORF">NTHI1209_01020</name>
</gene>
<dbReference type="PRINTS" id="PR01438">
    <property type="entry name" value="UNVRSLSTRESS"/>
</dbReference>
<comment type="subcellular location">
    <subcellularLocation>
        <location evidence="1">Cytoplasm</location>
    </subcellularLocation>
</comment>
<feature type="domain" description="UspA" evidence="5">
    <location>
        <begin position="188"/>
        <end position="331"/>
    </location>
</feature>
<dbReference type="GO" id="GO:0005737">
    <property type="term" value="C:cytoplasm"/>
    <property type="evidence" value="ECO:0007669"/>
    <property type="project" value="UniProtKB-SubCell"/>
</dbReference>
<evidence type="ECO:0000256" key="4">
    <source>
        <dbReference type="ARBA" id="ARBA00037131"/>
    </source>
</evidence>
<evidence type="ECO:0000313" key="7">
    <source>
        <dbReference type="Proteomes" id="UP000050700"/>
    </source>
</evidence>
<accession>A0A158SX19</accession>
<evidence type="ECO:0000256" key="1">
    <source>
        <dbReference type="ARBA" id="ARBA00004496"/>
    </source>
</evidence>
<dbReference type="InterPro" id="IPR006016">
    <property type="entry name" value="UspA"/>
</dbReference>
<name>A0A158SX19_HAEIF</name>
<dbReference type="CDD" id="cd23943">
    <property type="entry name" value="USP-E_repeat1"/>
    <property type="match status" value="1"/>
</dbReference>
<dbReference type="SUPFAM" id="SSF52402">
    <property type="entry name" value="Adenine nucleotide alpha hydrolases-like"/>
    <property type="match status" value="2"/>
</dbReference>
<reference evidence="6 7" key="1">
    <citation type="submission" date="2014-05" db="EMBL/GenBank/DDBJ databases">
        <title>Methylome analysis of the phasevarions of Haemophilus influenzae.</title>
        <authorList>
            <person name="Atack J.M."/>
            <person name="Fox K.L."/>
            <person name="Power P.M."/>
            <person name="Clark T."/>
            <person name="Jurcisek J."/>
            <person name="Korlach J."/>
            <person name="Bakaletz L.O."/>
            <person name="Jennings M.P."/>
        </authorList>
    </citation>
    <scope>NUCLEOTIDE SEQUENCE [LARGE SCALE GENOMIC DNA]</scope>
    <source>
        <strain evidence="6 7">1209</strain>
    </source>
</reference>
<protein>
    <submittedName>
        <fullName evidence="6">Universal stress protein E-like protein</fullName>
    </submittedName>
</protein>
<comment type="function">
    <text evidence="4">Required for resistance to DNA-damaging agents.</text>
</comment>
<dbReference type="PANTHER" id="PTHR47892:SF1">
    <property type="entry name" value="UNIVERSAL STRESS PROTEIN E"/>
    <property type="match status" value="1"/>
</dbReference>
<dbReference type="AlphaFoldDB" id="A0A158SX19"/>
<dbReference type="PANTHER" id="PTHR47892">
    <property type="entry name" value="UNIVERSAL STRESS PROTEIN E"/>
    <property type="match status" value="1"/>
</dbReference>
<sequence length="340" mass="38722">MLDKNKFIQINLVPCHFCYSFLSYASILEAIMKFKNILVVLNPSNEKQYALARAVRLVEEQKNETKVKITALLSVYDLSYEMSALLSSEERSEMHQQVIEKHRHAVQYYLDKYANPEIELQSHIVWNSNEADAINEEVENNNYDLVVKYTKDEEKLTSLIFTPIDWQLLRKCPIPVLMVRDGDWKHQRRILVAVNVSGEQEYQDEFNQELVETGISLAENLNRGNVHLVAAYPSAPINMAIDLPEFNTSGYENGIRGQHLINMKALRQKFGIDEDHTHVREGFPEEVIPEVAKEIEAELVILGTVGRTGLSAALLGNTAEHVISKLSCNLLGIKPSKKDD</sequence>
<dbReference type="EMBL" id="JMQP01000002">
    <property type="protein sequence ID" value="KIS35413.1"/>
    <property type="molecule type" value="Genomic_DNA"/>
</dbReference>
<comment type="similarity">
    <text evidence="2">Belongs to the universal stress protein A family.</text>
</comment>
<evidence type="ECO:0000256" key="2">
    <source>
        <dbReference type="ARBA" id="ARBA00008791"/>
    </source>
</evidence>
<comment type="caution">
    <text evidence="6">The sequence shown here is derived from an EMBL/GenBank/DDBJ whole genome shotgun (WGS) entry which is preliminary data.</text>
</comment>
<dbReference type="NCBIfam" id="NF008380">
    <property type="entry name" value="PRK11175.1"/>
    <property type="match status" value="1"/>
</dbReference>
<evidence type="ECO:0000259" key="5">
    <source>
        <dbReference type="Pfam" id="PF00582"/>
    </source>
</evidence>